<evidence type="ECO:0000313" key="3">
    <source>
        <dbReference type="Proteomes" id="UP000289650"/>
    </source>
</evidence>
<dbReference type="AlphaFoldDB" id="A0A4Q2A4U4"/>
<dbReference type="EMBL" id="QWEX01000005">
    <property type="protein sequence ID" value="RXV64173.1"/>
    <property type="molecule type" value="Genomic_DNA"/>
</dbReference>
<keyword evidence="1" id="KW-0732">Signal</keyword>
<organism evidence="2 3">
    <name type="scientific">Burkholderia stabilis</name>
    <dbReference type="NCBI Taxonomy" id="95485"/>
    <lineage>
        <taxon>Bacteria</taxon>
        <taxon>Pseudomonadati</taxon>
        <taxon>Pseudomonadota</taxon>
        <taxon>Betaproteobacteria</taxon>
        <taxon>Burkholderiales</taxon>
        <taxon>Burkholderiaceae</taxon>
        <taxon>Burkholderia</taxon>
        <taxon>Burkholderia cepacia complex</taxon>
    </lineage>
</organism>
<dbReference type="RefSeq" id="WP_129518760.1">
    <property type="nucleotide sequence ID" value="NZ_QWEX01000005.1"/>
</dbReference>
<evidence type="ECO:0000256" key="1">
    <source>
        <dbReference type="SAM" id="SignalP"/>
    </source>
</evidence>
<evidence type="ECO:0008006" key="4">
    <source>
        <dbReference type="Google" id="ProtNLM"/>
    </source>
</evidence>
<gene>
    <name evidence="2" type="ORF">D1006_40990</name>
</gene>
<dbReference type="OrthoDB" id="9033849at2"/>
<reference evidence="2 3" key="1">
    <citation type="submission" date="2018-08" db="EMBL/GenBank/DDBJ databases">
        <title>Mountain-cultivated ginseng endophyte, Burkholderia stabilis and its activity against ginseng root rot disease.</title>
        <authorList>
            <person name="Tapan Kumar M."/>
            <person name="Bae H."/>
            <person name="Shanmugam G."/>
            <person name="Jeon J."/>
        </authorList>
    </citation>
    <scope>NUCLEOTIDE SEQUENCE [LARGE SCALE GENOMIC DNA]</scope>
    <source>
        <strain evidence="2 3">EB159</strain>
    </source>
</reference>
<feature type="signal peptide" evidence="1">
    <location>
        <begin position="1"/>
        <end position="21"/>
    </location>
</feature>
<protein>
    <recommendedName>
        <fullName evidence="4">Lipoprotein</fullName>
    </recommendedName>
</protein>
<comment type="caution">
    <text evidence="2">The sequence shown here is derived from an EMBL/GenBank/DDBJ whole genome shotgun (WGS) entry which is preliminary data.</text>
</comment>
<accession>A0A4Q2A4U4</accession>
<feature type="chain" id="PRO_5020252599" description="Lipoprotein" evidence="1">
    <location>
        <begin position="22"/>
        <end position="130"/>
    </location>
</feature>
<sequence>MMRLVPLLLAVVATFAQTSFASSRIPNYDITQIGEPGSGRYVFCSAETCPEPTIKHVATSVPVAPDNLPLPVSSADESRPLRAWSVPIVKGHVSHRTQTRHVRHIAKVSTRALCTTVAPDVATSKHLADR</sequence>
<name>A0A4Q2A4U4_9BURK</name>
<evidence type="ECO:0000313" key="2">
    <source>
        <dbReference type="EMBL" id="RXV64173.1"/>
    </source>
</evidence>
<dbReference type="Proteomes" id="UP000289650">
    <property type="component" value="Unassembled WGS sequence"/>
</dbReference>
<proteinExistence type="predicted"/>